<comment type="similarity">
    <text evidence="1">Belongs to the IucA/IucC family.</text>
</comment>
<evidence type="ECO:0000313" key="4">
    <source>
        <dbReference type="EMBL" id="GEM44672.1"/>
    </source>
</evidence>
<dbReference type="InterPro" id="IPR022770">
    <property type="entry name" value="IucA/IucC-like_C"/>
</dbReference>
<feature type="domain" description="Aerobactin siderophore biosynthesis IucA/IucC N-terminal" evidence="2">
    <location>
        <begin position="122"/>
        <end position="340"/>
    </location>
</feature>
<keyword evidence="5" id="KW-1185">Reference proteome</keyword>
<sequence length="532" mass="61071">MTVQTLHVERFIWHNLLNCYLRELQPPTRQVGRDLHIELPRTHQLLKVALQSADPLQFGEQIWLKVHHQWHPTRWQEVGEVLARELTAQTGEENPEFLHQLEESARFTLRFLQDASPAPQDSYLHSEQSLTLGHRFHPTPKSRSGSLSSWEKYSPELKTRFVLRYFAVQEAYFETNAPDLTRFEHENIKAPEGYRLLPAHPWQARLALAQPAIKQALEKGILLDLGEGSVHYAPTSSIRTLYREGHPWFYKFSLHARITNCLRKNAHYELTGAALLTEHMRPVLQDLAQVFPETRVLLEPAYCTVKLDTHSKEYLGMLLRENPAPDLRDGEALVLCATLTDEAAQHPAHLSRVSSKDLLPWWKAYLRQTVAPVLHLFFQHGVVLEPHLQNVLIVLRDGLPAQAIFRDLEGTKVLPEHHSDLLQNAPQEVRKAITYDRDQGWKRVAYCLLVNHLLEVGKGILIQNPQLKQDAWQALADEVEAHQQKFGAEPELQDLLSGSPLPGKANLLNRWQRQADREAGYVPVANPLKELR</sequence>
<dbReference type="InterPro" id="IPR007310">
    <property type="entry name" value="Aerobactin_biosyn_IucA/IucC_N"/>
</dbReference>
<dbReference type="PANTHER" id="PTHR34384">
    <property type="entry name" value="L-2,3-DIAMINOPROPANOATE--CITRATE LIGASE"/>
    <property type="match status" value="1"/>
</dbReference>
<dbReference type="Gene3D" id="1.10.510.40">
    <property type="match status" value="1"/>
</dbReference>
<gene>
    <name evidence="4" type="ORF">DC3_03070</name>
</gene>
<dbReference type="Proteomes" id="UP000321306">
    <property type="component" value="Unassembled WGS sequence"/>
</dbReference>
<dbReference type="RefSeq" id="WP_146881812.1">
    <property type="nucleotide sequence ID" value="NZ_BJXB01000001.1"/>
</dbReference>
<evidence type="ECO:0000259" key="2">
    <source>
        <dbReference type="Pfam" id="PF04183"/>
    </source>
</evidence>
<evidence type="ECO:0000259" key="3">
    <source>
        <dbReference type="Pfam" id="PF06276"/>
    </source>
</evidence>
<organism evidence="4 5">
    <name type="scientific">Deinococcus cellulosilyticus (strain DSM 18568 / NBRC 106333 / KACC 11606 / 5516J-15)</name>
    <dbReference type="NCBI Taxonomy" id="1223518"/>
    <lineage>
        <taxon>Bacteria</taxon>
        <taxon>Thermotogati</taxon>
        <taxon>Deinococcota</taxon>
        <taxon>Deinococci</taxon>
        <taxon>Deinococcales</taxon>
        <taxon>Deinococcaceae</taxon>
        <taxon>Deinococcus</taxon>
    </lineage>
</organism>
<accession>A0A511MVS1</accession>
<dbReference type="OrthoDB" id="2989563at2"/>
<feature type="domain" description="Aerobactin siderophore biosynthesis IucA/IucC-like C-terminal" evidence="3">
    <location>
        <begin position="361"/>
        <end position="517"/>
    </location>
</feature>
<dbReference type="GO" id="GO:0019290">
    <property type="term" value="P:siderophore biosynthetic process"/>
    <property type="evidence" value="ECO:0007669"/>
    <property type="project" value="InterPro"/>
</dbReference>
<comment type="caution">
    <text evidence="4">The sequence shown here is derived from an EMBL/GenBank/DDBJ whole genome shotgun (WGS) entry which is preliminary data.</text>
</comment>
<evidence type="ECO:0000256" key="1">
    <source>
        <dbReference type="ARBA" id="ARBA00007832"/>
    </source>
</evidence>
<name>A0A511MVS1_DEIC1</name>
<evidence type="ECO:0000313" key="5">
    <source>
        <dbReference type="Proteomes" id="UP000321306"/>
    </source>
</evidence>
<dbReference type="PANTHER" id="PTHR34384:SF5">
    <property type="entry name" value="L-2,3-DIAMINOPROPANOATE--CITRATE LIGASE"/>
    <property type="match status" value="1"/>
</dbReference>
<dbReference type="GO" id="GO:0016881">
    <property type="term" value="F:acid-amino acid ligase activity"/>
    <property type="evidence" value="ECO:0007669"/>
    <property type="project" value="UniProtKB-ARBA"/>
</dbReference>
<protein>
    <submittedName>
        <fullName evidence="4">Aconitase</fullName>
    </submittedName>
</protein>
<dbReference type="AlphaFoldDB" id="A0A511MVS1"/>
<dbReference type="Pfam" id="PF06276">
    <property type="entry name" value="FhuF"/>
    <property type="match status" value="1"/>
</dbReference>
<reference evidence="4 5" key="1">
    <citation type="submission" date="2019-07" db="EMBL/GenBank/DDBJ databases">
        <title>Whole genome shotgun sequence of Deinococcus cellulosilyticus NBRC 106333.</title>
        <authorList>
            <person name="Hosoyama A."/>
            <person name="Uohara A."/>
            <person name="Ohji S."/>
            <person name="Ichikawa N."/>
        </authorList>
    </citation>
    <scope>NUCLEOTIDE SEQUENCE [LARGE SCALE GENOMIC DNA]</scope>
    <source>
        <strain evidence="4 5">NBRC 106333</strain>
    </source>
</reference>
<proteinExistence type="inferred from homology"/>
<dbReference type="InterPro" id="IPR037455">
    <property type="entry name" value="LucA/IucC-like"/>
</dbReference>
<dbReference type="EMBL" id="BJXB01000001">
    <property type="protein sequence ID" value="GEM44672.1"/>
    <property type="molecule type" value="Genomic_DNA"/>
</dbReference>
<dbReference type="Pfam" id="PF04183">
    <property type="entry name" value="IucA_IucC"/>
    <property type="match status" value="1"/>
</dbReference>